<feature type="region of interest" description="Disordered" evidence="1">
    <location>
        <begin position="217"/>
        <end position="236"/>
    </location>
</feature>
<reference evidence="4 5" key="1">
    <citation type="journal article" date="2018" name="Sci. Rep.">
        <title>Genome sequence of the cauliflower mushroom Sparassis crispa (Hanabiratake) and its association with beneficial usage.</title>
        <authorList>
            <person name="Kiyama R."/>
            <person name="Furutani Y."/>
            <person name="Kawaguchi K."/>
            <person name="Nakanishi T."/>
        </authorList>
    </citation>
    <scope>NUCLEOTIDE SEQUENCE [LARGE SCALE GENOMIC DNA]</scope>
</reference>
<dbReference type="Proteomes" id="UP000287166">
    <property type="component" value="Unassembled WGS sequence"/>
</dbReference>
<evidence type="ECO:0000256" key="1">
    <source>
        <dbReference type="SAM" id="MobiDB-lite"/>
    </source>
</evidence>
<gene>
    <name evidence="4" type="ORF">SCP_0705030</name>
</gene>
<evidence type="ECO:0000313" key="5">
    <source>
        <dbReference type="Proteomes" id="UP000287166"/>
    </source>
</evidence>
<name>A0A401GSX9_9APHY</name>
<keyword evidence="2" id="KW-0812">Transmembrane</keyword>
<keyword evidence="3" id="KW-0732">Signal</keyword>
<comment type="caution">
    <text evidence="4">The sequence shown here is derived from an EMBL/GenBank/DDBJ whole genome shotgun (WGS) entry which is preliminary data.</text>
</comment>
<organism evidence="4 5">
    <name type="scientific">Sparassis crispa</name>
    <dbReference type="NCBI Taxonomy" id="139825"/>
    <lineage>
        <taxon>Eukaryota</taxon>
        <taxon>Fungi</taxon>
        <taxon>Dikarya</taxon>
        <taxon>Basidiomycota</taxon>
        <taxon>Agaricomycotina</taxon>
        <taxon>Agaricomycetes</taxon>
        <taxon>Polyporales</taxon>
        <taxon>Sparassidaceae</taxon>
        <taxon>Sparassis</taxon>
    </lineage>
</organism>
<keyword evidence="2" id="KW-0472">Membrane</keyword>
<accession>A0A401GSX9</accession>
<protein>
    <submittedName>
        <fullName evidence="4">Uncharacterized protein</fullName>
    </submittedName>
</protein>
<evidence type="ECO:0000256" key="3">
    <source>
        <dbReference type="SAM" id="SignalP"/>
    </source>
</evidence>
<dbReference type="InParanoid" id="A0A401GSX9"/>
<keyword evidence="2" id="KW-1133">Transmembrane helix</keyword>
<keyword evidence="5" id="KW-1185">Reference proteome</keyword>
<evidence type="ECO:0000313" key="4">
    <source>
        <dbReference type="EMBL" id="GBE85316.1"/>
    </source>
</evidence>
<dbReference type="GeneID" id="38782233"/>
<feature type="signal peptide" evidence="3">
    <location>
        <begin position="1"/>
        <end position="17"/>
    </location>
</feature>
<dbReference type="RefSeq" id="XP_027616229.1">
    <property type="nucleotide sequence ID" value="XM_027760428.1"/>
</dbReference>
<dbReference type="AlphaFoldDB" id="A0A401GSX9"/>
<dbReference type="EMBL" id="BFAD01000007">
    <property type="protein sequence ID" value="GBE85316.1"/>
    <property type="molecule type" value="Genomic_DNA"/>
</dbReference>
<feature type="transmembrane region" description="Helical" evidence="2">
    <location>
        <begin position="170"/>
        <end position="192"/>
    </location>
</feature>
<sequence>MLSPTLVLLVVLVAAYAVSDIAVHGSRTLLAVIQAVHMRDFMRDLCKDLYYQLVPLLEIASIFVMVQIVQVRDFMGGNLAAARMLMVVQASIYKCNFMHKLGENLFDQALPRLKQVVPPIYLHTAALQASLQELVPVSVVDYRTVLAGILRSLWTVPTALLLKISVKCHFGYSQMVLALVFPLVDALVLMLLQTNLIAWPFSQTLTSLEASGVQGIDIPPTHSDSNDDDTISRDGTGARSIKTWKVYRPRNVRVAVEDSRKSAQRKI</sequence>
<feature type="chain" id="PRO_5019082782" evidence="3">
    <location>
        <begin position="18"/>
        <end position="267"/>
    </location>
</feature>
<proteinExistence type="predicted"/>
<evidence type="ECO:0000256" key="2">
    <source>
        <dbReference type="SAM" id="Phobius"/>
    </source>
</evidence>
<feature type="transmembrane region" description="Helical" evidence="2">
    <location>
        <begin position="49"/>
        <end position="69"/>
    </location>
</feature>